<dbReference type="PIRSF" id="PIRSF037663">
    <property type="entry name" value="Acetyltransf_GNAT_prd"/>
    <property type="match status" value="1"/>
</dbReference>
<dbReference type="AlphaFoldDB" id="A0A0B0IGG6"/>
<evidence type="ECO:0000313" key="2">
    <source>
        <dbReference type="EMBL" id="KHF39957.1"/>
    </source>
</evidence>
<proteinExistence type="predicted"/>
<keyword evidence="3" id="KW-1185">Reference proteome</keyword>
<dbReference type="PANTHER" id="PTHR43072:SF36">
    <property type="entry name" value="RIBOSOMAL-PROTEIN-ALANINE ACETYLTRANSFERASE"/>
    <property type="match status" value="1"/>
</dbReference>
<dbReference type="FunFam" id="3.40.630.30:FF:000133">
    <property type="entry name" value="Acetyltransferase, GNAT family"/>
    <property type="match status" value="1"/>
</dbReference>
<dbReference type="InterPro" id="IPR000182">
    <property type="entry name" value="GNAT_dom"/>
</dbReference>
<dbReference type="InterPro" id="IPR016181">
    <property type="entry name" value="Acyl_CoA_acyltransferase"/>
</dbReference>
<dbReference type="Pfam" id="PF00583">
    <property type="entry name" value="Acetyltransf_1"/>
    <property type="match status" value="1"/>
</dbReference>
<evidence type="ECO:0000259" key="1">
    <source>
        <dbReference type="PROSITE" id="PS51186"/>
    </source>
</evidence>
<dbReference type="PANTHER" id="PTHR43072">
    <property type="entry name" value="N-ACETYLTRANSFERASE"/>
    <property type="match status" value="1"/>
</dbReference>
<reference evidence="2 3" key="1">
    <citation type="submission" date="2014-09" db="EMBL/GenBank/DDBJ databases">
        <title>Genome sequencing and annotation of Bacillus Okhensis strain Kh10-101T.</title>
        <authorList>
            <person name="Prakash J.S."/>
        </authorList>
    </citation>
    <scope>NUCLEOTIDE SEQUENCE [LARGE SCALE GENOMIC DNA]</scope>
    <source>
        <strain evidence="3">Kh10-101T</strain>
    </source>
</reference>
<dbReference type="PROSITE" id="PS51186">
    <property type="entry name" value="GNAT"/>
    <property type="match status" value="1"/>
</dbReference>
<dbReference type="SUPFAM" id="SSF55729">
    <property type="entry name" value="Acyl-CoA N-acyltransferases (Nat)"/>
    <property type="match status" value="1"/>
</dbReference>
<dbReference type="Gene3D" id="3.40.630.30">
    <property type="match status" value="1"/>
</dbReference>
<dbReference type="CDD" id="cd04301">
    <property type="entry name" value="NAT_SF"/>
    <property type="match status" value="1"/>
</dbReference>
<organism evidence="2 3">
    <name type="scientific">Halalkalibacter okhensis</name>
    <dbReference type="NCBI Taxonomy" id="333138"/>
    <lineage>
        <taxon>Bacteria</taxon>
        <taxon>Bacillati</taxon>
        <taxon>Bacillota</taxon>
        <taxon>Bacilli</taxon>
        <taxon>Bacillales</taxon>
        <taxon>Bacillaceae</taxon>
        <taxon>Halalkalibacter</taxon>
    </lineage>
</organism>
<comment type="caution">
    <text evidence="2">The sequence shown here is derived from an EMBL/GenBank/DDBJ whole genome shotgun (WGS) entry which is preliminary data.</text>
</comment>
<dbReference type="GO" id="GO:0016747">
    <property type="term" value="F:acyltransferase activity, transferring groups other than amino-acyl groups"/>
    <property type="evidence" value="ECO:0007669"/>
    <property type="project" value="InterPro"/>
</dbReference>
<evidence type="ECO:0000313" key="3">
    <source>
        <dbReference type="Proteomes" id="UP000030832"/>
    </source>
</evidence>
<gene>
    <name evidence="2" type="ORF">LQ50_11730</name>
</gene>
<sequence>MQVRKVNSSDYDVIIPLIDEWWAGRKMSDKLPRLFFSHFSNTSFVFEKQGEIIGFLIGFLSQEKENEAYIHFVGVHPNYRKMKIARQLYFEFFSKAKQHGRDTIRCITSPVNKGSIEYHTKMGFDIEESNFVVDGVSVFLEYDGPEQPRVLFVKKLKDL</sequence>
<feature type="domain" description="N-acetyltransferase" evidence="1">
    <location>
        <begin position="1"/>
        <end position="157"/>
    </location>
</feature>
<accession>A0A0B0IGG6</accession>
<protein>
    <recommendedName>
        <fullName evidence="1">N-acetyltransferase domain-containing protein</fullName>
    </recommendedName>
</protein>
<dbReference type="InterPro" id="IPR017255">
    <property type="entry name" value="AcTrfase_GNAT_prd"/>
</dbReference>
<dbReference type="STRING" id="333138.LQ50_11730"/>
<dbReference type="EMBL" id="JRJU01000013">
    <property type="protein sequence ID" value="KHF39957.1"/>
    <property type="molecule type" value="Genomic_DNA"/>
</dbReference>
<dbReference type="OrthoDB" id="8593648at2"/>
<dbReference type="RefSeq" id="WP_034629067.1">
    <property type="nucleotide sequence ID" value="NZ_JRJU01000013.1"/>
</dbReference>
<dbReference type="eggNOG" id="COG0456">
    <property type="taxonomic scope" value="Bacteria"/>
</dbReference>
<name>A0A0B0IGG6_9BACI</name>
<dbReference type="Proteomes" id="UP000030832">
    <property type="component" value="Unassembled WGS sequence"/>
</dbReference>